<keyword evidence="3" id="KW-0813">Transport</keyword>
<dbReference type="EMBL" id="CP014692">
    <property type="protein sequence ID" value="AQS83836.1"/>
    <property type="molecule type" value="Genomic_DNA"/>
</dbReference>
<gene>
    <name evidence="6" type="ORF">A0U92_02545</name>
</gene>
<keyword evidence="3" id="KW-0029">Amino-acid transport</keyword>
<protein>
    <recommendedName>
        <fullName evidence="5">Leucine-binding protein domain-containing protein</fullName>
    </recommendedName>
</protein>
<keyword evidence="7" id="KW-1185">Reference proteome</keyword>
<dbReference type="Gene3D" id="3.40.50.2300">
    <property type="match status" value="2"/>
</dbReference>
<feature type="chain" id="PRO_5012707928" description="Leucine-binding protein domain-containing protein" evidence="4">
    <location>
        <begin position="22"/>
        <end position="388"/>
    </location>
</feature>
<organism evidence="6 7">
    <name type="scientific">Acetobacter aceti</name>
    <dbReference type="NCBI Taxonomy" id="435"/>
    <lineage>
        <taxon>Bacteria</taxon>
        <taxon>Pseudomonadati</taxon>
        <taxon>Pseudomonadota</taxon>
        <taxon>Alphaproteobacteria</taxon>
        <taxon>Acetobacterales</taxon>
        <taxon>Acetobacteraceae</taxon>
        <taxon>Acetobacter</taxon>
        <taxon>Acetobacter subgen. Acetobacter</taxon>
    </lineage>
</organism>
<dbReference type="InterPro" id="IPR051010">
    <property type="entry name" value="BCAA_transport"/>
</dbReference>
<evidence type="ECO:0000313" key="6">
    <source>
        <dbReference type="EMBL" id="AQS83836.1"/>
    </source>
</evidence>
<feature type="domain" description="Leucine-binding protein" evidence="5">
    <location>
        <begin position="24"/>
        <end position="378"/>
    </location>
</feature>
<dbReference type="InterPro" id="IPR028081">
    <property type="entry name" value="Leu-bd"/>
</dbReference>
<dbReference type="SUPFAM" id="SSF53822">
    <property type="entry name" value="Periplasmic binding protein-like I"/>
    <property type="match status" value="1"/>
</dbReference>
<feature type="signal peptide" evidence="4">
    <location>
        <begin position="1"/>
        <end position="21"/>
    </location>
</feature>
<keyword evidence="2 4" id="KW-0732">Signal</keyword>
<sequence length="388" mass="40856">MKKTLILSALGALALAQAARAETPLTLGFLTARSGPFVSLSRANPIAVDIAVEQINAKGGINGHPLRIVPFDTAGDARQAALGTRHLAEDEKALAIIGPFSSSEVRTAFPAGDRLGIAQMAIASSAPGLARPFRFAFRNTTDESVVISRVLDVIAEKKLPAATGAAAYATDDIVSKSIGTTVLPAQFASHGIILKGTVSFQLAAFDLASQVSQLAVMHPDLVGLGTPPDTVLTLAKEMNRQGIQARIIGGTTVADPQLPARMAGIPAHLTIGTTFFQHSSPEAEAFTQAFAAKAKAAGLERTVPNQMDAVAYDIVYLYATAMRQATTSGAPDRLAQERDAIRNQLSHLHDVPALEGNISVNADHDTLKPVYIMDMQNGAWTLLGTRRP</sequence>
<dbReference type="AlphaFoldDB" id="A0A1U9KDH9"/>
<dbReference type="Pfam" id="PF13458">
    <property type="entry name" value="Peripla_BP_6"/>
    <property type="match status" value="1"/>
</dbReference>
<accession>A0A1U9KDH9</accession>
<dbReference type="PANTHER" id="PTHR30483:SF6">
    <property type="entry name" value="PERIPLASMIC BINDING PROTEIN OF ABC TRANSPORTER FOR NATURAL AMINO ACIDS"/>
    <property type="match status" value="1"/>
</dbReference>
<evidence type="ECO:0000256" key="4">
    <source>
        <dbReference type="SAM" id="SignalP"/>
    </source>
</evidence>
<name>A0A1U9KDH9_ACEAC</name>
<dbReference type="STRING" id="435.A0U92_02545"/>
<dbReference type="KEGG" id="aace:A0U92_02545"/>
<dbReference type="PANTHER" id="PTHR30483">
    <property type="entry name" value="LEUCINE-SPECIFIC-BINDING PROTEIN"/>
    <property type="match status" value="1"/>
</dbReference>
<comment type="similarity">
    <text evidence="1">Belongs to the leucine-binding protein family.</text>
</comment>
<evidence type="ECO:0000259" key="5">
    <source>
        <dbReference type="Pfam" id="PF13458"/>
    </source>
</evidence>
<evidence type="ECO:0000256" key="3">
    <source>
        <dbReference type="ARBA" id="ARBA00022970"/>
    </source>
</evidence>
<proteinExistence type="inferred from homology"/>
<dbReference type="Proteomes" id="UP000188937">
    <property type="component" value="Chromosome"/>
</dbReference>
<dbReference type="OrthoDB" id="9791590at2"/>
<evidence type="ECO:0000256" key="2">
    <source>
        <dbReference type="ARBA" id="ARBA00022729"/>
    </source>
</evidence>
<evidence type="ECO:0000313" key="7">
    <source>
        <dbReference type="Proteomes" id="UP000188937"/>
    </source>
</evidence>
<dbReference type="RefSeq" id="WP_077811877.1">
    <property type="nucleotide sequence ID" value="NZ_CP014692.1"/>
</dbReference>
<dbReference type="GO" id="GO:0006865">
    <property type="term" value="P:amino acid transport"/>
    <property type="evidence" value="ECO:0007669"/>
    <property type="project" value="UniProtKB-KW"/>
</dbReference>
<reference evidence="6 7" key="1">
    <citation type="submission" date="2016-03" db="EMBL/GenBank/DDBJ databases">
        <title>Acetic acid bacteria sequencing.</title>
        <authorList>
            <person name="Brandt J."/>
            <person name="Jakob F."/>
            <person name="Vogel R.F."/>
        </authorList>
    </citation>
    <scope>NUCLEOTIDE SEQUENCE [LARGE SCALE GENOMIC DNA]</scope>
    <source>
        <strain evidence="6 7">TMW2.1153</strain>
    </source>
</reference>
<dbReference type="InterPro" id="IPR028082">
    <property type="entry name" value="Peripla_BP_I"/>
</dbReference>
<evidence type="ECO:0000256" key="1">
    <source>
        <dbReference type="ARBA" id="ARBA00010062"/>
    </source>
</evidence>